<feature type="transmembrane region" description="Helical" evidence="8">
    <location>
        <begin position="305"/>
        <end position="323"/>
    </location>
</feature>
<feature type="transmembrane region" description="Helical" evidence="8">
    <location>
        <begin position="199"/>
        <end position="216"/>
    </location>
</feature>
<evidence type="ECO:0000256" key="8">
    <source>
        <dbReference type="SAM" id="Phobius"/>
    </source>
</evidence>
<keyword evidence="12" id="KW-1185">Reference proteome</keyword>
<dbReference type="SMART" id="SM00382">
    <property type="entry name" value="AAA"/>
    <property type="match status" value="1"/>
</dbReference>
<dbReference type="PROSITE" id="PS00211">
    <property type="entry name" value="ABC_TRANSPORTER_1"/>
    <property type="match status" value="1"/>
</dbReference>
<dbReference type="PROSITE" id="PS50929">
    <property type="entry name" value="ABC_TM1F"/>
    <property type="match status" value="1"/>
</dbReference>
<dbReference type="InterPro" id="IPR003439">
    <property type="entry name" value="ABC_transporter-like_ATP-bd"/>
</dbReference>
<name>A0ABN2NAZ4_9MICO</name>
<feature type="domain" description="ABC transmembrane type-1" evidence="10">
    <location>
        <begin position="58"/>
        <end position="342"/>
    </location>
</feature>
<evidence type="ECO:0000256" key="4">
    <source>
        <dbReference type="ARBA" id="ARBA00022840"/>
    </source>
</evidence>
<proteinExistence type="predicted"/>
<feature type="transmembrane region" description="Helical" evidence="8">
    <location>
        <begin position="176"/>
        <end position="193"/>
    </location>
</feature>
<protein>
    <submittedName>
        <fullName evidence="11">ABC transporter ATP-binding protein</fullName>
    </submittedName>
</protein>
<evidence type="ECO:0000256" key="6">
    <source>
        <dbReference type="ARBA" id="ARBA00023136"/>
    </source>
</evidence>
<dbReference type="GO" id="GO:0005524">
    <property type="term" value="F:ATP binding"/>
    <property type="evidence" value="ECO:0007669"/>
    <property type="project" value="UniProtKB-KW"/>
</dbReference>
<evidence type="ECO:0000313" key="11">
    <source>
        <dbReference type="EMBL" id="GAA1856771.1"/>
    </source>
</evidence>
<evidence type="ECO:0000256" key="7">
    <source>
        <dbReference type="SAM" id="MobiDB-lite"/>
    </source>
</evidence>
<dbReference type="SUPFAM" id="SSF52540">
    <property type="entry name" value="P-loop containing nucleoside triphosphate hydrolases"/>
    <property type="match status" value="1"/>
</dbReference>
<dbReference type="Pfam" id="PF00005">
    <property type="entry name" value="ABC_tran"/>
    <property type="match status" value="1"/>
</dbReference>
<dbReference type="Pfam" id="PF00664">
    <property type="entry name" value="ABC_membrane"/>
    <property type="match status" value="1"/>
</dbReference>
<evidence type="ECO:0000256" key="1">
    <source>
        <dbReference type="ARBA" id="ARBA00004651"/>
    </source>
</evidence>
<dbReference type="InterPro" id="IPR027417">
    <property type="entry name" value="P-loop_NTPase"/>
</dbReference>
<feature type="transmembrane region" description="Helical" evidence="8">
    <location>
        <begin position="94"/>
        <end position="114"/>
    </location>
</feature>
<feature type="transmembrane region" description="Helical" evidence="8">
    <location>
        <begin position="277"/>
        <end position="299"/>
    </location>
</feature>
<organism evidence="11 12">
    <name type="scientific">Myceligenerans crystallogenes</name>
    <dbReference type="NCBI Taxonomy" id="316335"/>
    <lineage>
        <taxon>Bacteria</taxon>
        <taxon>Bacillati</taxon>
        <taxon>Actinomycetota</taxon>
        <taxon>Actinomycetes</taxon>
        <taxon>Micrococcales</taxon>
        <taxon>Promicromonosporaceae</taxon>
        <taxon>Myceligenerans</taxon>
    </lineage>
</organism>
<dbReference type="InterPro" id="IPR017871">
    <property type="entry name" value="ABC_transporter-like_CS"/>
</dbReference>
<evidence type="ECO:0000256" key="5">
    <source>
        <dbReference type="ARBA" id="ARBA00022989"/>
    </source>
</evidence>
<dbReference type="EMBL" id="BAAANL010000002">
    <property type="protein sequence ID" value="GAA1856771.1"/>
    <property type="molecule type" value="Genomic_DNA"/>
</dbReference>
<dbReference type="SUPFAM" id="SSF90123">
    <property type="entry name" value="ABC transporter transmembrane region"/>
    <property type="match status" value="1"/>
</dbReference>
<dbReference type="InterPro" id="IPR036640">
    <property type="entry name" value="ABC1_TM_sf"/>
</dbReference>
<reference evidence="11 12" key="1">
    <citation type="journal article" date="2019" name="Int. J. Syst. Evol. Microbiol.">
        <title>The Global Catalogue of Microorganisms (GCM) 10K type strain sequencing project: providing services to taxonomists for standard genome sequencing and annotation.</title>
        <authorList>
            <consortium name="The Broad Institute Genomics Platform"/>
            <consortium name="The Broad Institute Genome Sequencing Center for Infectious Disease"/>
            <person name="Wu L."/>
            <person name="Ma J."/>
        </authorList>
    </citation>
    <scope>NUCLEOTIDE SEQUENCE [LARGE SCALE GENOMIC DNA]</scope>
    <source>
        <strain evidence="11 12">JCM 14326</strain>
    </source>
</reference>
<keyword evidence="2 8" id="KW-0812">Transmembrane</keyword>
<dbReference type="PANTHER" id="PTHR43394">
    <property type="entry name" value="ATP-DEPENDENT PERMEASE MDL1, MITOCHONDRIAL"/>
    <property type="match status" value="1"/>
</dbReference>
<dbReference type="Gene3D" id="1.20.1560.10">
    <property type="entry name" value="ABC transporter type 1, transmembrane domain"/>
    <property type="match status" value="1"/>
</dbReference>
<evidence type="ECO:0000259" key="10">
    <source>
        <dbReference type="PROSITE" id="PS50929"/>
    </source>
</evidence>
<sequence>MTRASVAGVTMNNTTRGMGQGKSMRSFMQDRDVARRRLARDTVRRILAFARPYRGRLVLFAALLVLEAAAGTAVPLLFRNLIDDGIAAGDRGLVVALAGAAAGLAVAGAAIAVAQRWVSSRIGEGLIVDLRTAVFDHVQRMPLAFFARTRTGALVQRLNGDVLGAQQAFTGTLQTVLSNALTVAFTLAAMFVMSWQITLLALIVTPLFVIPARWFGKRLADLTRRTYELNADAGQLMNERFNVAGAHLTKIFGDPARESASYAAQVGGLRDLGVRRALLGTWFRVGLTTMASLAIAVVYGTGGLQAISGTLTVGVVVALAAYLNRLYGPLTAMANVQVDIMTALVSFERVLEILDLEPTVTDAPDATDLRDAVASQGAGLTLDAVSFRYPSAGEAGLAGLESVTLPAQEQAQDTLRDVSFTAPAGSMIALVGRSGAGKTTIGHLVTRMYDPTSGSVRIAGQDLRGVTQESLRHTVGVVSQEAHLFHDTVAANLRYARPDATDADLETALRRARIWDLVAGLPQGTATVVGDRGYRLSGGERQRLAIARLLLKAPDVVLLDEATAHLDSASEAAVQAALDEALAGRTSLVIAHRLSTIRDADLVVVLDDGRVAEQGTHPELLAAGGLYAELYRTQFAAAN</sequence>
<feature type="region of interest" description="Disordered" evidence="7">
    <location>
        <begin position="1"/>
        <end position="24"/>
    </location>
</feature>
<evidence type="ECO:0000256" key="2">
    <source>
        <dbReference type="ARBA" id="ARBA00022692"/>
    </source>
</evidence>
<comment type="subcellular location">
    <subcellularLocation>
        <location evidence="1">Cell membrane</location>
        <topology evidence="1">Multi-pass membrane protein</topology>
    </subcellularLocation>
</comment>
<dbReference type="Gene3D" id="3.40.50.300">
    <property type="entry name" value="P-loop containing nucleotide triphosphate hydrolases"/>
    <property type="match status" value="1"/>
</dbReference>
<accession>A0ABN2NAZ4</accession>
<keyword evidence="6 8" id="KW-0472">Membrane</keyword>
<dbReference type="InterPro" id="IPR003593">
    <property type="entry name" value="AAA+_ATPase"/>
</dbReference>
<comment type="caution">
    <text evidence="11">The sequence shown here is derived from an EMBL/GenBank/DDBJ whole genome shotgun (WGS) entry which is preliminary data.</text>
</comment>
<feature type="domain" description="ABC transporter" evidence="9">
    <location>
        <begin position="400"/>
        <end position="633"/>
    </location>
</feature>
<keyword evidence="5 8" id="KW-1133">Transmembrane helix</keyword>
<dbReference type="PANTHER" id="PTHR43394:SF1">
    <property type="entry name" value="ATP-BINDING CASSETTE SUB-FAMILY B MEMBER 10, MITOCHONDRIAL"/>
    <property type="match status" value="1"/>
</dbReference>
<dbReference type="InterPro" id="IPR039421">
    <property type="entry name" value="Type_1_exporter"/>
</dbReference>
<dbReference type="InterPro" id="IPR011527">
    <property type="entry name" value="ABC1_TM_dom"/>
</dbReference>
<keyword evidence="3" id="KW-0547">Nucleotide-binding</keyword>
<dbReference type="Proteomes" id="UP001501094">
    <property type="component" value="Unassembled WGS sequence"/>
</dbReference>
<gene>
    <name evidence="11" type="ORF">GCM10009751_12540</name>
</gene>
<evidence type="ECO:0000256" key="3">
    <source>
        <dbReference type="ARBA" id="ARBA00022741"/>
    </source>
</evidence>
<evidence type="ECO:0000313" key="12">
    <source>
        <dbReference type="Proteomes" id="UP001501094"/>
    </source>
</evidence>
<keyword evidence="4 11" id="KW-0067">ATP-binding</keyword>
<dbReference type="PROSITE" id="PS50893">
    <property type="entry name" value="ABC_TRANSPORTER_2"/>
    <property type="match status" value="1"/>
</dbReference>
<evidence type="ECO:0000259" key="9">
    <source>
        <dbReference type="PROSITE" id="PS50893"/>
    </source>
</evidence>
<dbReference type="CDD" id="cd18550">
    <property type="entry name" value="ABC_6TM_exporter_like"/>
    <property type="match status" value="1"/>
</dbReference>